<dbReference type="Proteomes" id="UP001621964">
    <property type="component" value="Unassembled WGS sequence"/>
</dbReference>
<reference evidence="2 3" key="1">
    <citation type="submission" date="2024-11" db="EMBL/GenBank/DDBJ databases">
        <authorList>
            <person name="Mikucki A.G."/>
            <person name="Kahler C.M."/>
        </authorList>
    </citation>
    <scope>NUCLEOTIDE SEQUENCE [LARGE SCALE GENOMIC DNA]</scope>
    <source>
        <strain evidence="2 3">EXNM717</strain>
    </source>
</reference>
<evidence type="ECO:0000313" key="2">
    <source>
        <dbReference type="EMBL" id="MFK7642158.1"/>
    </source>
</evidence>
<proteinExistence type="predicted"/>
<keyword evidence="3" id="KW-1185">Reference proteome</keyword>
<organism evidence="2 3">
    <name type="scientific">Neisseria oralis</name>
    <dbReference type="NCBI Taxonomy" id="1107316"/>
    <lineage>
        <taxon>Bacteria</taxon>
        <taxon>Pseudomonadati</taxon>
        <taxon>Pseudomonadota</taxon>
        <taxon>Betaproteobacteria</taxon>
        <taxon>Neisseriales</taxon>
        <taxon>Neisseriaceae</taxon>
        <taxon>Neisseria</taxon>
    </lineage>
</organism>
<comment type="caution">
    <text evidence="2">The sequence shown here is derived from an EMBL/GenBank/DDBJ whole genome shotgun (WGS) entry which is preliminary data.</text>
</comment>
<dbReference type="Gene3D" id="3.20.80.10">
    <property type="entry name" value="Regulatory factor, effector binding domain"/>
    <property type="match status" value="1"/>
</dbReference>
<evidence type="ECO:0000259" key="1">
    <source>
        <dbReference type="Pfam" id="PF06445"/>
    </source>
</evidence>
<dbReference type="Pfam" id="PF06445">
    <property type="entry name" value="GyrI-like"/>
    <property type="match status" value="1"/>
</dbReference>
<name>A0ABW8Q4X6_9NEIS</name>
<dbReference type="RefSeq" id="WP_009173260.1">
    <property type="nucleotide sequence ID" value="NZ_JBJGEB010000005.1"/>
</dbReference>
<protein>
    <submittedName>
        <fullName evidence="2">GyrI-like domain-containing protein</fullName>
    </submittedName>
</protein>
<evidence type="ECO:0000313" key="3">
    <source>
        <dbReference type="Proteomes" id="UP001621964"/>
    </source>
</evidence>
<dbReference type="SUPFAM" id="SSF55136">
    <property type="entry name" value="Probable bacterial effector-binding domain"/>
    <property type="match status" value="1"/>
</dbReference>
<accession>A0ABW8Q4X6</accession>
<dbReference type="InterPro" id="IPR008319">
    <property type="entry name" value="GyrI-like_CCH_Lin2189-like"/>
</dbReference>
<dbReference type="PIRSF" id="PIRSF031644">
    <property type="entry name" value="UCP031644"/>
    <property type="match status" value="1"/>
</dbReference>
<feature type="domain" description="GyrI-like small molecule binding" evidence="1">
    <location>
        <begin position="19"/>
        <end position="194"/>
    </location>
</feature>
<gene>
    <name evidence="2" type="ORF">ACI43T_06565</name>
</gene>
<dbReference type="InterPro" id="IPR029442">
    <property type="entry name" value="GyrI-like"/>
</dbReference>
<dbReference type="InterPro" id="IPR011256">
    <property type="entry name" value="Reg_factor_effector_dom_sf"/>
</dbReference>
<dbReference type="EMBL" id="JBJGEB010000005">
    <property type="protein sequence ID" value="MFK7642158.1"/>
    <property type="molecule type" value="Genomic_DNA"/>
</dbReference>
<sequence>MKYEWKKAQKACYNIKAVPTLTDVPAQSFIMIDGEGNPNAPDFSERVSALYALAYAVKMDYKKASAGCEIDDFTVYPLEGIWRRKTQGTLVKEDLVYTIMIGQPDFITAEMVASALEKVRVKKPNPLYDEIRFERMAEGKCVSILHQGAFDDEPASFAKLDGFCNEKGLKRNSDYHREIYLNNLNRTAVEKLKTILRYTVE</sequence>